<keyword evidence="1" id="KW-1133">Transmembrane helix</keyword>
<keyword evidence="1" id="KW-0812">Transmembrane</keyword>
<dbReference type="InterPro" id="IPR056926">
    <property type="entry name" value="FLQE3_permease"/>
</dbReference>
<gene>
    <name evidence="2" type="ORF">KQI42_00700</name>
</gene>
<evidence type="ECO:0000313" key="2">
    <source>
        <dbReference type="EMBL" id="MBU5436502.1"/>
    </source>
</evidence>
<comment type="caution">
    <text evidence="2">The sequence shown here is derived from an EMBL/GenBank/DDBJ whole genome shotgun (WGS) entry which is preliminary data.</text>
</comment>
<organism evidence="2 3">
    <name type="scientific">Tissierella simiarum</name>
    <dbReference type="NCBI Taxonomy" id="2841534"/>
    <lineage>
        <taxon>Bacteria</taxon>
        <taxon>Bacillati</taxon>
        <taxon>Bacillota</taxon>
        <taxon>Tissierellia</taxon>
        <taxon>Tissierellales</taxon>
        <taxon>Tissierellaceae</taxon>
        <taxon>Tissierella</taxon>
    </lineage>
</organism>
<protein>
    <submittedName>
        <fullName evidence="2">ABC transporter permease</fullName>
    </submittedName>
</protein>
<feature type="transmembrane region" description="Helical" evidence="1">
    <location>
        <begin position="153"/>
        <end position="170"/>
    </location>
</feature>
<feature type="transmembrane region" description="Helical" evidence="1">
    <location>
        <begin position="209"/>
        <end position="228"/>
    </location>
</feature>
<dbReference type="EMBL" id="JAHLPM010000001">
    <property type="protein sequence ID" value="MBU5436502.1"/>
    <property type="molecule type" value="Genomic_DNA"/>
</dbReference>
<evidence type="ECO:0000256" key="1">
    <source>
        <dbReference type="SAM" id="Phobius"/>
    </source>
</evidence>
<dbReference type="RefSeq" id="WP_216515761.1">
    <property type="nucleotide sequence ID" value="NZ_JAHLPM010000001.1"/>
</dbReference>
<dbReference type="PANTHER" id="PTHR43471">
    <property type="entry name" value="ABC TRANSPORTER PERMEASE"/>
    <property type="match status" value="1"/>
</dbReference>
<proteinExistence type="predicted"/>
<feature type="transmembrane region" description="Helical" evidence="1">
    <location>
        <begin position="46"/>
        <end position="69"/>
    </location>
</feature>
<dbReference type="Proteomes" id="UP000749471">
    <property type="component" value="Unassembled WGS sequence"/>
</dbReference>
<sequence>MSNFFVLINGEIQRMKKYNILTASIFVSLIWIGILHFIDVEDVTNIIPLLIFMDATSMAMLLVGVTFIYEKQEGTIRTLLVSPISKTEYILAKNFSNIIFNIFALVIMYGYSKLFKEVNLNFFAILGAVILVSFFHSMVGFLLTYFSKDFTDLLMGMMKYVFIFMTPVLLEEFNIITNNIFKKVLYIIPTKASLTLLKGATGGYETWKIWISILYIIFGTIILFYIVWKKFDEYAMKEGRD</sequence>
<name>A0ABS6E0S7_9FIRM</name>
<feature type="transmembrane region" description="Helical" evidence="1">
    <location>
        <begin position="20"/>
        <end position="40"/>
    </location>
</feature>
<accession>A0ABS6E0S7</accession>
<feature type="transmembrane region" description="Helical" evidence="1">
    <location>
        <begin position="123"/>
        <end position="146"/>
    </location>
</feature>
<evidence type="ECO:0000313" key="3">
    <source>
        <dbReference type="Proteomes" id="UP000749471"/>
    </source>
</evidence>
<dbReference type="Pfam" id="PF24686">
    <property type="entry name" value="FLQE3_permease"/>
    <property type="match status" value="1"/>
</dbReference>
<keyword evidence="1" id="KW-0472">Membrane</keyword>
<reference evidence="2 3" key="1">
    <citation type="submission" date="2021-06" db="EMBL/GenBank/DDBJ databases">
        <authorList>
            <person name="Sun Q."/>
            <person name="Li D."/>
        </authorList>
    </citation>
    <scope>NUCLEOTIDE SEQUENCE [LARGE SCALE GENOMIC DNA]</scope>
    <source>
        <strain evidence="2 3">MSJ-40</strain>
    </source>
</reference>
<feature type="transmembrane region" description="Helical" evidence="1">
    <location>
        <begin position="90"/>
        <end position="111"/>
    </location>
</feature>
<keyword evidence="3" id="KW-1185">Reference proteome</keyword>